<proteinExistence type="predicted"/>
<dbReference type="AlphaFoldDB" id="A0A9D9I912"/>
<sequence length="64" mass="7268">TPVEVDGTVTFEEANLVFSCRKASKTLIDEKQILDSSVLKLYPQQDWHDMYIGYIDGVYISPEA</sequence>
<gene>
    <name evidence="1" type="ORF">IAA72_00500</name>
</gene>
<reference evidence="1" key="2">
    <citation type="journal article" date="2021" name="PeerJ">
        <title>Extensive microbial diversity within the chicken gut microbiome revealed by metagenomics and culture.</title>
        <authorList>
            <person name="Gilroy R."/>
            <person name="Ravi A."/>
            <person name="Getino M."/>
            <person name="Pursley I."/>
            <person name="Horton D.L."/>
            <person name="Alikhan N.F."/>
            <person name="Baker D."/>
            <person name="Gharbi K."/>
            <person name="Hall N."/>
            <person name="Watson M."/>
            <person name="Adriaenssens E.M."/>
            <person name="Foster-Nyarko E."/>
            <person name="Jarju S."/>
            <person name="Secka A."/>
            <person name="Antonio M."/>
            <person name="Oren A."/>
            <person name="Chaudhuri R.R."/>
            <person name="La Ragione R."/>
            <person name="Hildebrand F."/>
            <person name="Pallen M.J."/>
        </authorList>
    </citation>
    <scope>NUCLEOTIDE SEQUENCE</scope>
    <source>
        <strain evidence="1">14700</strain>
    </source>
</reference>
<dbReference type="EMBL" id="JADIMF010000007">
    <property type="protein sequence ID" value="MBO8468248.1"/>
    <property type="molecule type" value="Genomic_DNA"/>
</dbReference>
<accession>A0A9D9I912</accession>
<dbReference type="Proteomes" id="UP000810292">
    <property type="component" value="Unassembled WGS sequence"/>
</dbReference>
<evidence type="ECO:0000313" key="1">
    <source>
        <dbReference type="EMBL" id="MBO8468248.1"/>
    </source>
</evidence>
<name>A0A9D9I912_9SPIO</name>
<evidence type="ECO:0000313" key="2">
    <source>
        <dbReference type="Proteomes" id="UP000810292"/>
    </source>
</evidence>
<protein>
    <submittedName>
        <fullName evidence="1">Flavin reductase family protein</fullName>
    </submittedName>
</protein>
<organism evidence="1 2">
    <name type="scientific">Candidatus Ornithospirochaeta stercoravium</name>
    <dbReference type="NCBI Taxonomy" id="2840897"/>
    <lineage>
        <taxon>Bacteria</taxon>
        <taxon>Pseudomonadati</taxon>
        <taxon>Spirochaetota</taxon>
        <taxon>Spirochaetia</taxon>
        <taxon>Spirochaetales</taxon>
        <taxon>Spirochaetaceae</taxon>
        <taxon>Spirochaetaceae incertae sedis</taxon>
        <taxon>Candidatus Ornithospirochaeta</taxon>
    </lineage>
</organism>
<reference evidence="1" key="1">
    <citation type="submission" date="2020-10" db="EMBL/GenBank/DDBJ databases">
        <authorList>
            <person name="Gilroy R."/>
        </authorList>
    </citation>
    <scope>NUCLEOTIDE SEQUENCE</scope>
    <source>
        <strain evidence="1">14700</strain>
    </source>
</reference>
<comment type="caution">
    <text evidence="1">The sequence shown here is derived from an EMBL/GenBank/DDBJ whole genome shotgun (WGS) entry which is preliminary data.</text>
</comment>
<feature type="non-terminal residue" evidence="1">
    <location>
        <position position="1"/>
    </location>
</feature>